<keyword evidence="1" id="KW-0732">Signal</keyword>
<evidence type="ECO:0000313" key="2">
    <source>
        <dbReference type="EMBL" id="MBW77957.1"/>
    </source>
</evidence>
<protein>
    <submittedName>
        <fullName evidence="2">Putative secreted protein</fullName>
    </submittedName>
</protein>
<dbReference type="AlphaFoldDB" id="A0A2M4DK85"/>
<sequence>MMPTPALLSQPCLCLAIARVVVPSLHVRRMSDKIWILFLFAKQKTARGCPGPSICLQTRRHAFIIWLCCGS</sequence>
<organism evidence="2">
    <name type="scientific">Anopheles darlingi</name>
    <name type="common">Mosquito</name>
    <dbReference type="NCBI Taxonomy" id="43151"/>
    <lineage>
        <taxon>Eukaryota</taxon>
        <taxon>Metazoa</taxon>
        <taxon>Ecdysozoa</taxon>
        <taxon>Arthropoda</taxon>
        <taxon>Hexapoda</taxon>
        <taxon>Insecta</taxon>
        <taxon>Pterygota</taxon>
        <taxon>Neoptera</taxon>
        <taxon>Endopterygota</taxon>
        <taxon>Diptera</taxon>
        <taxon>Nematocera</taxon>
        <taxon>Culicoidea</taxon>
        <taxon>Culicidae</taxon>
        <taxon>Anophelinae</taxon>
        <taxon>Anopheles</taxon>
    </lineage>
</organism>
<feature type="chain" id="PRO_5014973462" evidence="1">
    <location>
        <begin position="17"/>
        <end position="71"/>
    </location>
</feature>
<dbReference type="EMBL" id="GGFL01013779">
    <property type="protein sequence ID" value="MBW77957.1"/>
    <property type="molecule type" value="Transcribed_RNA"/>
</dbReference>
<feature type="signal peptide" evidence="1">
    <location>
        <begin position="1"/>
        <end position="16"/>
    </location>
</feature>
<reference evidence="2" key="1">
    <citation type="submission" date="2018-01" db="EMBL/GenBank/DDBJ databases">
        <title>An insight into the sialome of Amazonian anophelines.</title>
        <authorList>
            <person name="Ribeiro J.M."/>
            <person name="Scarpassa V."/>
            <person name="Calvo E."/>
        </authorList>
    </citation>
    <scope>NUCLEOTIDE SEQUENCE</scope>
</reference>
<accession>A0A2M4DK85</accession>
<proteinExistence type="predicted"/>
<evidence type="ECO:0000256" key="1">
    <source>
        <dbReference type="SAM" id="SignalP"/>
    </source>
</evidence>
<name>A0A2M4DK85_ANODA</name>